<evidence type="ECO:0000313" key="2">
    <source>
        <dbReference type="Proteomes" id="UP000217790"/>
    </source>
</evidence>
<accession>A0A2H3DP93</accession>
<dbReference type="InParanoid" id="A0A2H3DP93"/>
<organism evidence="1 2">
    <name type="scientific">Armillaria gallica</name>
    <name type="common">Bulbous honey fungus</name>
    <name type="synonym">Armillaria bulbosa</name>
    <dbReference type="NCBI Taxonomy" id="47427"/>
    <lineage>
        <taxon>Eukaryota</taxon>
        <taxon>Fungi</taxon>
        <taxon>Dikarya</taxon>
        <taxon>Basidiomycota</taxon>
        <taxon>Agaricomycotina</taxon>
        <taxon>Agaricomycetes</taxon>
        <taxon>Agaricomycetidae</taxon>
        <taxon>Agaricales</taxon>
        <taxon>Marasmiineae</taxon>
        <taxon>Physalacriaceae</taxon>
        <taxon>Armillaria</taxon>
    </lineage>
</organism>
<protein>
    <submittedName>
        <fullName evidence="1">Uncharacterized protein</fullName>
    </submittedName>
</protein>
<dbReference type="EMBL" id="KZ293663">
    <property type="protein sequence ID" value="PBK90887.1"/>
    <property type="molecule type" value="Genomic_DNA"/>
</dbReference>
<sequence>MPGVHEFFGRAPRLEKAMLLKRVSSKPRSCLRSLTVFVPLAHTDRYEVRRAHVTKKTKVNTVDTAISVLDWTRRMLGTRTRLEEVVFLMNANSVVDDEGVRAVWTRLLMPNVVVRVQGEFSEATRAWVGNAKVEPAEGREVLYEL</sequence>
<keyword evidence="2" id="KW-1185">Reference proteome</keyword>
<proteinExistence type="predicted"/>
<dbReference type="AlphaFoldDB" id="A0A2H3DP93"/>
<dbReference type="Proteomes" id="UP000217790">
    <property type="component" value="Unassembled WGS sequence"/>
</dbReference>
<reference evidence="2" key="1">
    <citation type="journal article" date="2017" name="Nat. Ecol. Evol.">
        <title>Genome expansion and lineage-specific genetic innovations in the forest pathogenic fungi Armillaria.</title>
        <authorList>
            <person name="Sipos G."/>
            <person name="Prasanna A.N."/>
            <person name="Walter M.C."/>
            <person name="O'Connor E."/>
            <person name="Balint B."/>
            <person name="Krizsan K."/>
            <person name="Kiss B."/>
            <person name="Hess J."/>
            <person name="Varga T."/>
            <person name="Slot J."/>
            <person name="Riley R."/>
            <person name="Boka B."/>
            <person name="Rigling D."/>
            <person name="Barry K."/>
            <person name="Lee J."/>
            <person name="Mihaltcheva S."/>
            <person name="LaButti K."/>
            <person name="Lipzen A."/>
            <person name="Waldron R."/>
            <person name="Moloney N.M."/>
            <person name="Sperisen C."/>
            <person name="Kredics L."/>
            <person name="Vagvoelgyi C."/>
            <person name="Patrignani A."/>
            <person name="Fitzpatrick D."/>
            <person name="Nagy I."/>
            <person name="Doyle S."/>
            <person name="Anderson J.B."/>
            <person name="Grigoriev I.V."/>
            <person name="Gueldener U."/>
            <person name="Muensterkoetter M."/>
            <person name="Nagy L.G."/>
        </authorList>
    </citation>
    <scope>NUCLEOTIDE SEQUENCE [LARGE SCALE GENOMIC DNA]</scope>
    <source>
        <strain evidence="2">Ar21-2</strain>
    </source>
</reference>
<evidence type="ECO:0000313" key="1">
    <source>
        <dbReference type="EMBL" id="PBK90887.1"/>
    </source>
</evidence>
<gene>
    <name evidence="1" type="ORF">ARMGADRAFT_1082140</name>
</gene>
<name>A0A2H3DP93_ARMGA</name>
<dbReference type="OrthoDB" id="2788229at2759"/>